<protein>
    <submittedName>
        <fullName evidence="1">Uncharacterized protein</fullName>
    </submittedName>
</protein>
<proteinExistence type="predicted"/>
<name>A0A3M9NFY7_9BACT</name>
<dbReference type="SUPFAM" id="SSF82171">
    <property type="entry name" value="DPP6 N-terminal domain-like"/>
    <property type="match status" value="1"/>
</dbReference>
<gene>
    <name evidence="1" type="ORF">EFY79_09950</name>
</gene>
<evidence type="ECO:0000313" key="1">
    <source>
        <dbReference type="EMBL" id="RNI36641.1"/>
    </source>
</evidence>
<organism evidence="1 2">
    <name type="scientific">Hanamia caeni</name>
    <dbReference type="NCBI Taxonomy" id="2294116"/>
    <lineage>
        <taxon>Bacteria</taxon>
        <taxon>Pseudomonadati</taxon>
        <taxon>Bacteroidota</taxon>
        <taxon>Chitinophagia</taxon>
        <taxon>Chitinophagales</taxon>
        <taxon>Chitinophagaceae</taxon>
        <taxon>Hanamia</taxon>
    </lineage>
</organism>
<dbReference type="Proteomes" id="UP000267223">
    <property type="component" value="Unassembled WGS sequence"/>
</dbReference>
<sequence>MPFLQRILFIFFFILFAFPSYSQIFGGDPPSIKWRQINTSYSRVIFPKRLDSVANRITNIISFTAKPTQQTIGHYSKKINIVLQNQTLVSNGYVGLGPFRSEFLLNPQPNSFEMGSLPWPDELAIHEYRHVEQYNNFNVGLSKLMGKIFGEEGRAVANNAAIPNWFYEGDAVYNETNLSAQGRGNLPQFFDAYRSLWKAGKHYSWMKLRNGSLKDFVPDHYALGYLLVAYGRQKYGDEFWKKVTHDAASFKSPIYPFQHAIKKYAGVNYASFRNNAFEFFKRQFDDEREKNHPIPGKIKNEQFPSFTEDGAIIFVKSSSKEIPQFIILKNGKEHKLRVQDYSLDNYFSYRNGKIIYSSYKPDTRWGYRDFNNLKIIDVTNGDEYTISNKTKYFSPDISEDGQSIIVVNAPPSGKSSLHLLNSKSGKLIKEIPNPNHLFYTYPKYYGNNKIISAVRNPAGKMSIAEIDLKNNETKFLLPFSYHVSGFPFIFNDTLYFSLAFKKNVDLFAFTFSDKKLWLINVGKSAGIGKYHPFINEDFAGWSTFTAEGYRLEKIKKSDVIFEEINPAELEEKISNFGVTVLDNTNAGLLQEVPGDSFAVSKYRKSFRLFNFHSIEPAVNDPLYTLSVVGENILNTFQSSLSLTYNSAEKSKEISFAGTYGAWFPFVSGGLNYLQDRKVLYHQNVIRYNQIEPFAGFSIPLNLSKGRSFTNLNFGSQYVYSQGFFRGIYKDSISSSYSYINNFLTFNNQQQKASQQIFPSFAQSISLSYKTAVQNVKGYQFVANGNFYLPAISKTHSLVLNMAWLQRDTLRQLNFSNAFPFSRGYQALNFYKMFKWGINYHLPLAFPDKGFGNILYLLRIRSNIFYDDTEVKDWDKENNLFSQTFRSLGSELSFDTKWWNQVNISFGIRYSRLLDSDIYGNKGSNRWEIILPVNILNH</sequence>
<dbReference type="InterPro" id="IPR011042">
    <property type="entry name" value="6-blade_b-propeller_TolB-like"/>
</dbReference>
<comment type="caution">
    <text evidence="1">The sequence shown here is derived from an EMBL/GenBank/DDBJ whole genome shotgun (WGS) entry which is preliminary data.</text>
</comment>
<dbReference type="Gene3D" id="2.120.10.30">
    <property type="entry name" value="TolB, C-terminal domain"/>
    <property type="match status" value="1"/>
</dbReference>
<reference evidence="1 2" key="1">
    <citation type="submission" date="2018-11" db="EMBL/GenBank/DDBJ databases">
        <title>Draft genome sequence of Ferruginibacter sp. BO-59.</title>
        <authorList>
            <person name="Im W.T."/>
        </authorList>
    </citation>
    <scope>NUCLEOTIDE SEQUENCE [LARGE SCALE GENOMIC DNA]</scope>
    <source>
        <strain evidence="1 2">BO-59</strain>
    </source>
</reference>
<dbReference type="AlphaFoldDB" id="A0A3M9NFY7"/>
<dbReference type="EMBL" id="RJJR01000007">
    <property type="protein sequence ID" value="RNI36641.1"/>
    <property type="molecule type" value="Genomic_DNA"/>
</dbReference>
<dbReference type="OrthoDB" id="9799878at2"/>
<evidence type="ECO:0000313" key="2">
    <source>
        <dbReference type="Proteomes" id="UP000267223"/>
    </source>
</evidence>
<keyword evidence="2" id="KW-1185">Reference proteome</keyword>
<dbReference type="RefSeq" id="WP_123120559.1">
    <property type="nucleotide sequence ID" value="NZ_RJJR01000007.1"/>
</dbReference>
<accession>A0A3M9NFY7</accession>